<dbReference type="PROSITE" id="PS51375">
    <property type="entry name" value="PPR"/>
    <property type="match status" value="2"/>
</dbReference>
<accession>A0A9Q0CJV4</accession>
<dbReference type="OrthoDB" id="185373at2759"/>
<evidence type="ECO:0000313" key="6">
    <source>
        <dbReference type="Proteomes" id="UP001151287"/>
    </source>
</evidence>
<dbReference type="PANTHER" id="PTHR47874">
    <property type="entry name" value="EXPRESSED PROTEIN"/>
    <property type="match status" value="1"/>
</dbReference>
<organism evidence="5 6">
    <name type="scientific">Rhynchospora breviuscula</name>
    <dbReference type="NCBI Taxonomy" id="2022672"/>
    <lineage>
        <taxon>Eukaryota</taxon>
        <taxon>Viridiplantae</taxon>
        <taxon>Streptophyta</taxon>
        <taxon>Embryophyta</taxon>
        <taxon>Tracheophyta</taxon>
        <taxon>Spermatophyta</taxon>
        <taxon>Magnoliopsida</taxon>
        <taxon>Liliopsida</taxon>
        <taxon>Poales</taxon>
        <taxon>Cyperaceae</taxon>
        <taxon>Cyperoideae</taxon>
        <taxon>Rhynchosporeae</taxon>
        <taxon>Rhynchospora</taxon>
    </lineage>
</organism>
<dbReference type="PANTHER" id="PTHR47874:SF1">
    <property type="entry name" value="OS05G0407900 PROTEIN"/>
    <property type="match status" value="1"/>
</dbReference>
<comment type="similarity">
    <text evidence="1">Belongs to the PPR family. P subfamily.</text>
</comment>
<sequence length="443" mass="50897">MAMARQLLRLRLFLVSSSSKSKPHLLQNLYPSSHHLLLHEKRSIPAPSLFISRLSTLRLSPGRRATADPRVTSLARKILSLDDDFSPDLESVLESNSARSMLTVRNSTDTDTDTSSNGSPFLHLLSLLKRRPWLGLRVFEWREKLRDSPPLIVEELASVIAMAGRAQNPLLACHLFNLYRPATININNPILYNVLMTAFMYNGLVDDTFSLFRELKETKYGPDTESYDILLSLCSYHILVEPMDAVLCDMDSSGIPRSVKTYKTLIHGYLRSRRWEQMEKIFDSLKEPDTSTHLLMLRGYALAGKLEKMEMMYQLVKREVHTQKRSLIFDMICAYSQVRGESSLRKIEELVKLVREEVDFPHLHIILIKAYAEKGLVDEMRKICNAFNRNIVISSHRVMRTILVLYLKYGDVDCLDFFVEQAEKAGWDLFPPHVTDAMVNWGC</sequence>
<reference evidence="5" key="1">
    <citation type="journal article" date="2022" name="Cell">
        <title>Repeat-based holocentromeres influence genome architecture and karyotype evolution.</title>
        <authorList>
            <person name="Hofstatter P.G."/>
            <person name="Thangavel G."/>
            <person name="Lux T."/>
            <person name="Neumann P."/>
            <person name="Vondrak T."/>
            <person name="Novak P."/>
            <person name="Zhang M."/>
            <person name="Costa L."/>
            <person name="Castellani M."/>
            <person name="Scott A."/>
            <person name="Toegelov H."/>
            <person name="Fuchs J."/>
            <person name="Mata-Sucre Y."/>
            <person name="Dias Y."/>
            <person name="Vanzela A.L.L."/>
            <person name="Huettel B."/>
            <person name="Almeida C.C.S."/>
            <person name="Simkova H."/>
            <person name="Souza G."/>
            <person name="Pedrosa-Harand A."/>
            <person name="Macas J."/>
            <person name="Mayer K.F.X."/>
            <person name="Houben A."/>
            <person name="Marques A."/>
        </authorList>
    </citation>
    <scope>NUCLEOTIDE SEQUENCE</scope>
    <source>
        <strain evidence="5">RhyBre1mFocal</strain>
    </source>
</reference>
<name>A0A9Q0CJV4_9POAL</name>
<protein>
    <recommendedName>
        <fullName evidence="7">Pentatricopeptide repeat-containing protein</fullName>
    </recommendedName>
</protein>
<dbReference type="GO" id="GO:0003729">
    <property type="term" value="F:mRNA binding"/>
    <property type="evidence" value="ECO:0007669"/>
    <property type="project" value="InterPro"/>
</dbReference>
<dbReference type="NCBIfam" id="TIGR00756">
    <property type="entry name" value="PPR"/>
    <property type="match status" value="2"/>
</dbReference>
<evidence type="ECO:0000256" key="1">
    <source>
        <dbReference type="ARBA" id="ARBA00007626"/>
    </source>
</evidence>
<dbReference type="AlphaFoldDB" id="A0A9Q0CJV4"/>
<evidence type="ECO:0000256" key="4">
    <source>
        <dbReference type="PROSITE-ProRule" id="PRU00708"/>
    </source>
</evidence>
<evidence type="ECO:0000256" key="3">
    <source>
        <dbReference type="ARBA" id="ARBA00022946"/>
    </source>
</evidence>
<feature type="repeat" description="PPR" evidence="4">
    <location>
        <begin position="258"/>
        <end position="292"/>
    </location>
</feature>
<evidence type="ECO:0000256" key="2">
    <source>
        <dbReference type="ARBA" id="ARBA00022737"/>
    </source>
</evidence>
<gene>
    <name evidence="5" type="ORF">LUZ63_012010</name>
</gene>
<dbReference type="InterPro" id="IPR002885">
    <property type="entry name" value="PPR_rpt"/>
</dbReference>
<feature type="repeat" description="PPR" evidence="4">
    <location>
        <begin position="188"/>
        <end position="222"/>
    </location>
</feature>
<dbReference type="Proteomes" id="UP001151287">
    <property type="component" value="Unassembled WGS sequence"/>
</dbReference>
<comment type="caution">
    <text evidence="5">The sequence shown here is derived from an EMBL/GenBank/DDBJ whole genome shotgun (WGS) entry which is preliminary data.</text>
</comment>
<dbReference type="EMBL" id="JAMQYH010000003">
    <property type="protein sequence ID" value="KAJ1695312.1"/>
    <property type="molecule type" value="Genomic_DNA"/>
</dbReference>
<dbReference type="Pfam" id="PF01535">
    <property type="entry name" value="PPR"/>
    <property type="match status" value="1"/>
</dbReference>
<dbReference type="InterPro" id="IPR044179">
    <property type="entry name" value="PPR5-like"/>
</dbReference>
<dbReference type="Pfam" id="PF13812">
    <property type="entry name" value="PPR_3"/>
    <property type="match status" value="1"/>
</dbReference>
<proteinExistence type="inferred from homology"/>
<keyword evidence="3" id="KW-0809">Transit peptide</keyword>
<keyword evidence="2" id="KW-0677">Repeat</keyword>
<dbReference type="InterPro" id="IPR011990">
    <property type="entry name" value="TPR-like_helical_dom_sf"/>
</dbReference>
<dbReference type="Gene3D" id="1.25.40.10">
    <property type="entry name" value="Tetratricopeptide repeat domain"/>
    <property type="match status" value="1"/>
</dbReference>
<evidence type="ECO:0000313" key="5">
    <source>
        <dbReference type="EMBL" id="KAJ1695312.1"/>
    </source>
</evidence>
<keyword evidence="6" id="KW-1185">Reference proteome</keyword>
<dbReference type="Pfam" id="PF13041">
    <property type="entry name" value="PPR_2"/>
    <property type="match status" value="1"/>
</dbReference>
<evidence type="ECO:0008006" key="7">
    <source>
        <dbReference type="Google" id="ProtNLM"/>
    </source>
</evidence>